<reference evidence="3 4" key="1">
    <citation type="journal article" date="2023" name="G3 (Bethesda)">
        <title>A haplotype-resolved chromosome-scale genome for Quercus rubra L. provides insights into the genetics of adaptive traits for red oak species.</title>
        <authorList>
            <person name="Kapoor B."/>
            <person name="Jenkins J."/>
            <person name="Schmutz J."/>
            <person name="Zhebentyayeva T."/>
            <person name="Kuelheim C."/>
            <person name="Coggeshall M."/>
            <person name="Heim C."/>
            <person name="Lasky J.R."/>
            <person name="Leites L."/>
            <person name="Islam-Faridi N."/>
            <person name="Romero-Severson J."/>
            <person name="DeLeo V.L."/>
            <person name="Lucas S.M."/>
            <person name="Lazic D."/>
            <person name="Gailing O."/>
            <person name="Carlson J."/>
            <person name="Staton M."/>
        </authorList>
    </citation>
    <scope>NUCLEOTIDE SEQUENCE [LARGE SCALE GENOMIC DNA]</scope>
    <source>
        <strain evidence="3">Pseudo-F2</strain>
    </source>
</reference>
<evidence type="ECO:0000259" key="2">
    <source>
        <dbReference type="Pfam" id="PF04937"/>
    </source>
</evidence>
<gene>
    <name evidence="3" type="ORF">RGQ29_021762</name>
</gene>
<dbReference type="InterPro" id="IPR012337">
    <property type="entry name" value="RNaseH-like_sf"/>
</dbReference>
<dbReference type="PANTHER" id="PTHR32166">
    <property type="entry name" value="OSJNBA0013A04.12 PROTEIN"/>
    <property type="match status" value="1"/>
</dbReference>
<dbReference type="PANTHER" id="PTHR32166:SF74">
    <property type="entry name" value="OS05G0256350 PROTEIN"/>
    <property type="match status" value="1"/>
</dbReference>
<feature type="domain" description="DUF659" evidence="2">
    <location>
        <begin position="212"/>
        <end position="332"/>
    </location>
</feature>
<proteinExistence type="predicted"/>
<feature type="compositionally biased region" description="Acidic residues" evidence="1">
    <location>
        <begin position="664"/>
        <end position="679"/>
    </location>
</feature>
<comment type="caution">
    <text evidence="3">The sequence shown here is derived from an EMBL/GenBank/DDBJ whole genome shotgun (WGS) entry which is preliminary data.</text>
</comment>
<feature type="compositionally biased region" description="Polar residues" evidence="1">
    <location>
        <begin position="646"/>
        <end position="663"/>
    </location>
</feature>
<protein>
    <recommendedName>
        <fullName evidence="2">DUF659 domain-containing protein</fullName>
    </recommendedName>
</protein>
<dbReference type="Pfam" id="PF04937">
    <property type="entry name" value="DUF659"/>
    <property type="match status" value="1"/>
</dbReference>
<evidence type="ECO:0000256" key="1">
    <source>
        <dbReference type="SAM" id="MobiDB-lite"/>
    </source>
</evidence>
<dbReference type="EMBL" id="JAXUIC010000006">
    <property type="protein sequence ID" value="KAK4583768.1"/>
    <property type="molecule type" value="Genomic_DNA"/>
</dbReference>
<dbReference type="Proteomes" id="UP001324115">
    <property type="component" value="Unassembled WGS sequence"/>
</dbReference>
<organism evidence="3 4">
    <name type="scientific">Quercus rubra</name>
    <name type="common">Northern red oak</name>
    <name type="synonym">Quercus borealis</name>
    <dbReference type="NCBI Taxonomy" id="3512"/>
    <lineage>
        <taxon>Eukaryota</taxon>
        <taxon>Viridiplantae</taxon>
        <taxon>Streptophyta</taxon>
        <taxon>Embryophyta</taxon>
        <taxon>Tracheophyta</taxon>
        <taxon>Spermatophyta</taxon>
        <taxon>Magnoliopsida</taxon>
        <taxon>eudicotyledons</taxon>
        <taxon>Gunneridae</taxon>
        <taxon>Pentapetalae</taxon>
        <taxon>rosids</taxon>
        <taxon>fabids</taxon>
        <taxon>Fagales</taxon>
        <taxon>Fagaceae</taxon>
        <taxon>Quercus</taxon>
    </lineage>
</organism>
<feature type="region of interest" description="Disordered" evidence="1">
    <location>
        <begin position="642"/>
        <end position="703"/>
    </location>
</feature>
<dbReference type="SUPFAM" id="SSF53098">
    <property type="entry name" value="Ribonuclease H-like"/>
    <property type="match status" value="1"/>
</dbReference>
<dbReference type="InterPro" id="IPR007021">
    <property type="entry name" value="DUF659"/>
</dbReference>
<dbReference type="AlphaFoldDB" id="A0AAN7F0Y1"/>
<keyword evidence="4" id="KW-1185">Reference proteome</keyword>
<evidence type="ECO:0000313" key="4">
    <source>
        <dbReference type="Proteomes" id="UP001324115"/>
    </source>
</evidence>
<evidence type="ECO:0000313" key="3">
    <source>
        <dbReference type="EMBL" id="KAK4583768.1"/>
    </source>
</evidence>
<feature type="compositionally biased region" description="Polar residues" evidence="1">
    <location>
        <begin position="684"/>
        <end position="694"/>
    </location>
</feature>
<accession>A0AAN7F0Y1</accession>
<name>A0AAN7F0Y1_QUERU</name>
<sequence length="703" mass="81083">MASDNGRRKDPGWKYNYLANVENKNAVTCLFCNKVTKGRIHRAKQHQVGNFKNSTKCLKCPDHVREELAQYMAKKKSEKENYDKMPDFDDIDNMIEIEDVDDDEVEEVEVIQKGKKSCSSKRGVGNSTQVKTGKLIPKSKKLKEKVVALRKQGKMKQTNINDKLDKEKRAQTCQYIGRLFYLAGIPFNVARLDEFKWAIEAIGQYGPNMKPPSYHELRVPILKKEVAYTNELLSDHKQDWKECGCSIMSDGWTSRTNRTLINFLVNCPSRTMFVKSIDASSFMKTEEKTFELLDTFVEQIGEANVVQVVSDNGFNYVLAGKLLEAKRPNLEYTKQRELVKAGKTRFCTSYLTIKSIYKQKHNLRAMFTSEEWVRSRWAKEANAKRAVGTILMPSFWNTIVYILKVMDPLVRVLRLVDNERKPTMGYIYEAMDRAKEAIIKVFNENEERYSNIFKIIDERWECQLHQPLHATGHFLNPEYFYFDDNIATNHEITAGLYACIQRLVPTTEIQDKIMAELPIYKKAEGLFGIELAKRSRKTRAPAKWWSFVFDQIHTKRRNRLAQKRLNDLVFVKYNQKMKARYDKRDVIDPISLDDIDESNEWLLGEMGAEPSMNVEDELVFDDDDDGLTWSVVARAAGVGEPRKNTRFQTKSRVSSKASTSQPNIEEEDADSDETEEENVDGYKSGSSGFESDGNLSEDSDDDL</sequence>